<evidence type="ECO:0000313" key="1">
    <source>
        <dbReference type="EMBL" id="CAA7049326.1"/>
    </source>
</evidence>
<evidence type="ECO:0000313" key="2">
    <source>
        <dbReference type="Proteomes" id="UP000467841"/>
    </source>
</evidence>
<keyword evidence="2" id="KW-1185">Reference proteome</keyword>
<dbReference type="EMBL" id="CACVBM020001412">
    <property type="protein sequence ID" value="CAA7049326.1"/>
    <property type="molecule type" value="Genomic_DNA"/>
</dbReference>
<organism evidence="1 2">
    <name type="scientific">Microthlaspi erraticum</name>
    <dbReference type="NCBI Taxonomy" id="1685480"/>
    <lineage>
        <taxon>Eukaryota</taxon>
        <taxon>Viridiplantae</taxon>
        <taxon>Streptophyta</taxon>
        <taxon>Embryophyta</taxon>
        <taxon>Tracheophyta</taxon>
        <taxon>Spermatophyta</taxon>
        <taxon>Magnoliopsida</taxon>
        <taxon>eudicotyledons</taxon>
        <taxon>Gunneridae</taxon>
        <taxon>Pentapetalae</taxon>
        <taxon>rosids</taxon>
        <taxon>malvids</taxon>
        <taxon>Brassicales</taxon>
        <taxon>Brassicaceae</taxon>
        <taxon>Coluteocarpeae</taxon>
        <taxon>Microthlaspi</taxon>
    </lineage>
</organism>
<reference evidence="1" key="1">
    <citation type="submission" date="2020-01" db="EMBL/GenBank/DDBJ databases">
        <authorList>
            <person name="Mishra B."/>
        </authorList>
    </citation>
    <scope>NUCLEOTIDE SEQUENCE [LARGE SCALE GENOMIC DNA]</scope>
</reference>
<comment type="caution">
    <text evidence="1">The sequence shown here is derived from an EMBL/GenBank/DDBJ whole genome shotgun (WGS) entry which is preliminary data.</text>
</comment>
<dbReference type="AlphaFoldDB" id="A0A6D2KJA2"/>
<gene>
    <name evidence="1" type="ORF">MERR_LOCUS36561</name>
</gene>
<accession>A0A6D2KJA2</accession>
<sequence length="122" mass="13585">MLDLGLHVSAHDWRRPKKPGSLLNSYKYAPPAPSPNHSIPKAREHLKSLHCCEVVMGNLLGREVMPSISCVVRLCRVTFGEGPYVEYDSDVERSRTAEPPDLSRFVWVLFRGKGSSAAEPVV</sequence>
<name>A0A6D2KJA2_9BRAS</name>
<proteinExistence type="predicted"/>
<dbReference type="Proteomes" id="UP000467841">
    <property type="component" value="Unassembled WGS sequence"/>
</dbReference>
<protein>
    <submittedName>
        <fullName evidence="1">Uncharacterized protein</fullName>
    </submittedName>
</protein>